<evidence type="ECO:0000313" key="1">
    <source>
        <dbReference type="EMBL" id="MBI5975936.1"/>
    </source>
</evidence>
<sequence length="377" mass="43879">MSRIVFEHIVNEQGIIQAEYHDDVHEGKIRFEMADPIEVREDLVAEALSTLCGQYYDRIEMRLKVSEKTKQSIEHRTHATLVCQKGIKIWQLHNIMGHDVKTLNFSGDLSNLSAMALTPGDMDKVSLDFGSESMHQYDMFDHMDSKLIKTNILDTHFPKITSDYYAIGAIFYKDYFNTHYLVTGLQLNPKTMSMTRIEAEQRIAGMVNLPHTLGLTAVGHTHIACQRYPNYVNDAIKSVKTSESFLNVQQQLLVEIENETYRLGLPLKNRALHPTKIKWGTNIRLDFYALYILKQVGRSVAEYLVEGIPVEAEQLVQDYRLAFYKRYYPGVLYYLPKSVQLFVRTQLKDYGIPMYTNEDFEEFRMVEQWLRRKHTNV</sequence>
<name>A0ABS0TD95_9STAP</name>
<reference evidence="1 2" key="1">
    <citation type="submission" date="2020-04" db="EMBL/GenBank/DDBJ databases">
        <title>Staphylococcus species from domestic dog.</title>
        <authorList>
            <person name="Paterson G.K."/>
        </authorList>
    </citation>
    <scope>NUCLEOTIDE SEQUENCE [LARGE SCALE GENOMIC DNA]</scope>
    <source>
        <strain evidence="1 2">H16/1A</strain>
    </source>
</reference>
<dbReference type="EMBL" id="JABANU010000034">
    <property type="protein sequence ID" value="MBI5975936.1"/>
    <property type="molecule type" value="Genomic_DNA"/>
</dbReference>
<gene>
    <name evidence="1" type="ORF">HHH54_10220</name>
</gene>
<keyword evidence="2" id="KW-1185">Reference proteome</keyword>
<evidence type="ECO:0000313" key="2">
    <source>
        <dbReference type="Proteomes" id="UP000751852"/>
    </source>
</evidence>
<dbReference type="RefSeq" id="WP_198618707.1">
    <property type="nucleotide sequence ID" value="NZ_JABANU010000034.1"/>
</dbReference>
<organism evidence="1 2">
    <name type="scientific">Staphylococcus canis</name>
    <dbReference type="NCBI Taxonomy" id="2724942"/>
    <lineage>
        <taxon>Bacteria</taxon>
        <taxon>Bacillati</taxon>
        <taxon>Bacillota</taxon>
        <taxon>Bacilli</taxon>
        <taxon>Bacillales</taxon>
        <taxon>Staphylococcaceae</taxon>
        <taxon>Staphylococcus</taxon>
    </lineage>
</organism>
<dbReference type="Proteomes" id="UP000751852">
    <property type="component" value="Unassembled WGS sequence"/>
</dbReference>
<protein>
    <submittedName>
        <fullName evidence="1">Uncharacterized protein</fullName>
    </submittedName>
</protein>
<comment type="caution">
    <text evidence="1">The sequence shown here is derived from an EMBL/GenBank/DDBJ whole genome shotgun (WGS) entry which is preliminary data.</text>
</comment>
<accession>A0ABS0TD95</accession>
<proteinExistence type="predicted"/>